<evidence type="ECO:0000259" key="2">
    <source>
        <dbReference type="Pfam" id="PF00786"/>
    </source>
</evidence>
<proteinExistence type="predicted"/>
<reference evidence="3" key="1">
    <citation type="submission" date="2015-09" db="EMBL/GenBank/DDBJ databases">
        <title>Scylla olivacea transcriptome.</title>
        <authorList>
            <person name="Ikhwanuddin M."/>
        </authorList>
    </citation>
    <scope>NUCLEOTIDE SEQUENCE</scope>
</reference>
<dbReference type="Gene3D" id="3.90.810.10">
    <property type="entry name" value="CRIB domain"/>
    <property type="match status" value="1"/>
</dbReference>
<feature type="region of interest" description="Disordered" evidence="1">
    <location>
        <begin position="103"/>
        <end position="183"/>
    </location>
</feature>
<feature type="compositionally biased region" description="Polar residues" evidence="1">
    <location>
        <begin position="154"/>
        <end position="175"/>
    </location>
</feature>
<evidence type="ECO:0000313" key="3">
    <source>
        <dbReference type="EMBL" id="JAI67770.1"/>
    </source>
</evidence>
<feature type="compositionally biased region" description="Polar residues" evidence="1">
    <location>
        <begin position="103"/>
        <end position="131"/>
    </location>
</feature>
<sequence>MKLFKKMRRVKSEELYVPQRELAISSPTGVTHPIHIVIDKENNCLEGVPPGWREQMDIVIGKRAVKDNREAARSMMFLQAKGNSEAPFSAVMFLKSSMLQPITDLTNKPSGPWDKQSTSNDSNNGETTGRTVTKGAPTKDVLIEEETVVPRDGNQGNPSASPTANGGAELTQSSEVVDAAMTE</sequence>
<dbReference type="InterPro" id="IPR036936">
    <property type="entry name" value="CRIB_dom_sf"/>
</dbReference>
<accession>A0A0P4WKQ0</accession>
<organism evidence="3">
    <name type="scientific">Scylla olivacea</name>
    <name type="common">Orange mud crab</name>
    <name type="synonym">Cancer olivacea</name>
    <dbReference type="NCBI Taxonomy" id="85551"/>
    <lineage>
        <taxon>Eukaryota</taxon>
        <taxon>Metazoa</taxon>
        <taxon>Ecdysozoa</taxon>
        <taxon>Arthropoda</taxon>
        <taxon>Crustacea</taxon>
        <taxon>Multicrustacea</taxon>
        <taxon>Malacostraca</taxon>
        <taxon>Eumalacostraca</taxon>
        <taxon>Eucarida</taxon>
        <taxon>Decapoda</taxon>
        <taxon>Pleocyemata</taxon>
        <taxon>Brachyura</taxon>
        <taxon>Eubrachyura</taxon>
        <taxon>Portunoidea</taxon>
        <taxon>Portunidae</taxon>
        <taxon>Portuninae</taxon>
        <taxon>Scylla</taxon>
    </lineage>
</organism>
<dbReference type="InterPro" id="IPR000095">
    <property type="entry name" value="CRIB_dom"/>
</dbReference>
<dbReference type="EMBL" id="GDRN01023194">
    <property type="protein sequence ID" value="JAI67770.1"/>
    <property type="molecule type" value="Transcribed_RNA"/>
</dbReference>
<dbReference type="Pfam" id="PF00786">
    <property type="entry name" value="PBD"/>
    <property type="match status" value="1"/>
</dbReference>
<feature type="domain" description="CRIB" evidence="2">
    <location>
        <begin position="24"/>
        <end position="76"/>
    </location>
</feature>
<evidence type="ECO:0000256" key="1">
    <source>
        <dbReference type="SAM" id="MobiDB-lite"/>
    </source>
</evidence>
<dbReference type="AlphaFoldDB" id="A0A0P4WKQ0"/>
<protein>
    <recommendedName>
        <fullName evidence="2">CRIB domain-containing protein</fullName>
    </recommendedName>
</protein>
<name>A0A0P4WKQ0_SCYOL</name>